<evidence type="ECO:0000313" key="7">
    <source>
        <dbReference type="Proteomes" id="UP001337655"/>
    </source>
</evidence>
<proteinExistence type="predicted"/>
<dbReference type="PANTHER" id="PTHR31001:SF85">
    <property type="entry name" value="ZN(II)2CYS6 TRANSCRIPTION FACTOR (EUROFUNG)"/>
    <property type="match status" value="1"/>
</dbReference>
<sequence length="516" mass="56980">MSLIVSSVTTNGSEYPPRRSNSTPACAVCQRRKTGQQVRCDRGLPCASCKKLGMLCTYTRKERQPSEGRSTLPLRPPGSNTTIATILALSQPGLVPDSGRQQSLTAGTSASQASSLSHIFLERVHPLTKIKDASAVLILVSARAEGSCLTPSQEALVCAIFMASVVSLTEAECQETFSKSRPLAVLESRRNAEKALSAPGAMGCSELITLQASFFHALALGSLGNFEAAWSLSGLVSRGATTRLNNGEAFQMSAFETEMCRRLWWAAMIMDAQFADSIGQQRSDAIACSQYDMPSAINDSHFLPNMQELPLVGEKPKETIFALFVAKSFQVMYSMSSPGTAGDVWDTLGSEDVSFDDKISRITLAEQMLAKGILQHCNLSERLHCYVINRANALMERMYFTAFSSQVQTGQPSQDLLEHSKRLLSLYLEVCETNCLHIYRWHARSEFPWPALTCLIRQVQPREARIKDADSQRDIIRRAVKVAREDLEVQPRDLENLRLSDSLAKLLDRDLRLNLT</sequence>
<dbReference type="EMBL" id="JAVRRT010000011">
    <property type="protein sequence ID" value="KAK5167723.1"/>
    <property type="molecule type" value="Genomic_DNA"/>
</dbReference>
<protein>
    <recommendedName>
        <fullName evidence="5">Zn(2)-C6 fungal-type domain-containing protein</fullName>
    </recommendedName>
</protein>
<feature type="domain" description="Zn(2)-C6 fungal-type" evidence="5">
    <location>
        <begin position="20"/>
        <end position="67"/>
    </location>
</feature>
<dbReference type="GO" id="GO:0006351">
    <property type="term" value="P:DNA-templated transcription"/>
    <property type="evidence" value="ECO:0007669"/>
    <property type="project" value="InterPro"/>
</dbReference>
<evidence type="ECO:0000256" key="4">
    <source>
        <dbReference type="SAM" id="MobiDB-lite"/>
    </source>
</evidence>
<evidence type="ECO:0000259" key="5">
    <source>
        <dbReference type="SMART" id="SM00066"/>
    </source>
</evidence>
<dbReference type="InterPro" id="IPR001138">
    <property type="entry name" value="Zn2Cys6_DnaBD"/>
</dbReference>
<dbReference type="AlphaFoldDB" id="A0AAV9P4P2"/>
<dbReference type="GO" id="GO:0005634">
    <property type="term" value="C:nucleus"/>
    <property type="evidence" value="ECO:0007669"/>
    <property type="project" value="UniProtKB-SubCell"/>
</dbReference>
<dbReference type="GO" id="GO:0000981">
    <property type="term" value="F:DNA-binding transcription factor activity, RNA polymerase II-specific"/>
    <property type="evidence" value="ECO:0007669"/>
    <property type="project" value="InterPro"/>
</dbReference>
<gene>
    <name evidence="6" type="ORF">LTR77_007422</name>
</gene>
<dbReference type="GO" id="GO:0008270">
    <property type="term" value="F:zinc ion binding"/>
    <property type="evidence" value="ECO:0007669"/>
    <property type="project" value="InterPro"/>
</dbReference>
<evidence type="ECO:0000256" key="3">
    <source>
        <dbReference type="ARBA" id="ARBA00023242"/>
    </source>
</evidence>
<keyword evidence="7" id="KW-1185">Reference proteome</keyword>
<dbReference type="GeneID" id="89928758"/>
<dbReference type="PANTHER" id="PTHR31001">
    <property type="entry name" value="UNCHARACTERIZED TRANSCRIPTIONAL REGULATORY PROTEIN"/>
    <property type="match status" value="1"/>
</dbReference>
<dbReference type="GO" id="GO:0003677">
    <property type="term" value="F:DNA binding"/>
    <property type="evidence" value="ECO:0007669"/>
    <property type="project" value="InterPro"/>
</dbReference>
<dbReference type="CDD" id="cd00067">
    <property type="entry name" value="GAL4"/>
    <property type="match status" value="1"/>
</dbReference>
<dbReference type="InterPro" id="IPR036864">
    <property type="entry name" value="Zn2-C6_fun-type_DNA-bd_sf"/>
</dbReference>
<dbReference type="SMART" id="SM00066">
    <property type="entry name" value="GAL4"/>
    <property type="match status" value="1"/>
</dbReference>
<name>A0AAV9P4P2_9PEZI</name>
<dbReference type="InterPro" id="IPR007219">
    <property type="entry name" value="XnlR_reg_dom"/>
</dbReference>
<dbReference type="Proteomes" id="UP001337655">
    <property type="component" value="Unassembled WGS sequence"/>
</dbReference>
<dbReference type="RefSeq" id="XP_064657429.1">
    <property type="nucleotide sequence ID" value="XM_064804659.1"/>
</dbReference>
<feature type="region of interest" description="Disordered" evidence="4">
    <location>
        <begin position="1"/>
        <end position="23"/>
    </location>
</feature>
<keyword evidence="2" id="KW-0479">Metal-binding</keyword>
<evidence type="ECO:0000256" key="1">
    <source>
        <dbReference type="ARBA" id="ARBA00004123"/>
    </source>
</evidence>
<dbReference type="Pfam" id="PF04082">
    <property type="entry name" value="Fungal_trans"/>
    <property type="match status" value="1"/>
</dbReference>
<dbReference type="InterPro" id="IPR050613">
    <property type="entry name" value="Sec_Metabolite_Reg"/>
</dbReference>
<dbReference type="Pfam" id="PF00172">
    <property type="entry name" value="Zn_clus"/>
    <property type="match status" value="1"/>
</dbReference>
<dbReference type="CDD" id="cd12148">
    <property type="entry name" value="fungal_TF_MHR"/>
    <property type="match status" value="1"/>
</dbReference>
<accession>A0AAV9P4P2</accession>
<dbReference type="SUPFAM" id="SSF57701">
    <property type="entry name" value="Zn2/Cys6 DNA-binding domain"/>
    <property type="match status" value="1"/>
</dbReference>
<dbReference type="Gene3D" id="4.10.240.10">
    <property type="entry name" value="Zn(2)-C6 fungal-type DNA-binding domain"/>
    <property type="match status" value="1"/>
</dbReference>
<evidence type="ECO:0000256" key="2">
    <source>
        <dbReference type="ARBA" id="ARBA00022723"/>
    </source>
</evidence>
<organism evidence="6 7">
    <name type="scientific">Saxophila tyrrhenica</name>
    <dbReference type="NCBI Taxonomy" id="1690608"/>
    <lineage>
        <taxon>Eukaryota</taxon>
        <taxon>Fungi</taxon>
        <taxon>Dikarya</taxon>
        <taxon>Ascomycota</taxon>
        <taxon>Pezizomycotina</taxon>
        <taxon>Dothideomycetes</taxon>
        <taxon>Dothideomycetidae</taxon>
        <taxon>Mycosphaerellales</taxon>
        <taxon>Extremaceae</taxon>
        <taxon>Saxophila</taxon>
    </lineage>
</organism>
<evidence type="ECO:0000313" key="6">
    <source>
        <dbReference type="EMBL" id="KAK5167723.1"/>
    </source>
</evidence>
<keyword evidence="3" id="KW-0539">Nucleus</keyword>
<reference evidence="6 7" key="1">
    <citation type="submission" date="2023-08" db="EMBL/GenBank/DDBJ databases">
        <title>Black Yeasts Isolated from many extreme environments.</title>
        <authorList>
            <person name="Coleine C."/>
            <person name="Stajich J.E."/>
            <person name="Selbmann L."/>
        </authorList>
    </citation>
    <scope>NUCLEOTIDE SEQUENCE [LARGE SCALE GENOMIC DNA]</scope>
    <source>
        <strain evidence="6 7">CCFEE 5935</strain>
    </source>
</reference>
<comment type="caution">
    <text evidence="6">The sequence shown here is derived from an EMBL/GenBank/DDBJ whole genome shotgun (WGS) entry which is preliminary data.</text>
</comment>
<comment type="subcellular location">
    <subcellularLocation>
        <location evidence="1">Nucleus</location>
    </subcellularLocation>
</comment>